<feature type="repeat" description="TPR" evidence="1">
    <location>
        <begin position="80"/>
        <end position="113"/>
    </location>
</feature>
<dbReference type="eggNOG" id="COG0457">
    <property type="taxonomic scope" value="Bacteria"/>
</dbReference>
<dbReference type="HOGENOM" id="CLU_1650439_0_0_10"/>
<dbReference type="PROSITE" id="PS50005">
    <property type="entry name" value="TPR"/>
    <property type="match status" value="1"/>
</dbReference>
<feature type="chain" id="PRO_5003514178" evidence="2">
    <location>
        <begin position="21"/>
        <end position="160"/>
    </location>
</feature>
<evidence type="ECO:0000256" key="1">
    <source>
        <dbReference type="PROSITE-ProRule" id="PRU00339"/>
    </source>
</evidence>
<keyword evidence="4" id="KW-1185">Reference proteome</keyword>
<feature type="signal peptide" evidence="2">
    <location>
        <begin position="1"/>
        <end position="20"/>
    </location>
</feature>
<dbReference type="AlphaFoldDB" id="G8R204"/>
<dbReference type="InterPro" id="IPR011990">
    <property type="entry name" value="TPR-like_helical_dom_sf"/>
</dbReference>
<dbReference type="EMBL" id="CP003156">
    <property type="protein sequence ID" value="AEV33954.1"/>
    <property type="molecule type" value="Genomic_DNA"/>
</dbReference>
<protein>
    <submittedName>
        <fullName evidence="3">Uncharacterized protein</fullName>
    </submittedName>
</protein>
<proteinExistence type="predicted"/>
<evidence type="ECO:0000313" key="4">
    <source>
        <dbReference type="Proteomes" id="UP000005631"/>
    </source>
</evidence>
<evidence type="ECO:0000256" key="2">
    <source>
        <dbReference type="SAM" id="SignalP"/>
    </source>
</evidence>
<dbReference type="Gene3D" id="1.25.40.10">
    <property type="entry name" value="Tetratricopeptide repeat domain"/>
    <property type="match status" value="1"/>
</dbReference>
<dbReference type="InterPro" id="IPR019734">
    <property type="entry name" value="TPR_rpt"/>
</dbReference>
<evidence type="ECO:0000313" key="3">
    <source>
        <dbReference type="EMBL" id="AEV33954.1"/>
    </source>
</evidence>
<keyword evidence="2" id="KW-0732">Signal</keyword>
<reference evidence="3 4" key="1">
    <citation type="journal article" date="2012" name="Stand. Genomic Sci.">
        <title>Genome sequence of the orange-pigmented seawater bacterium Owenweeksia hongkongensis type strain (UST20020801(T)).</title>
        <authorList>
            <person name="Riedel T."/>
            <person name="Held B."/>
            <person name="Nolan M."/>
            <person name="Lucas S."/>
            <person name="Lapidus A."/>
            <person name="Tice H."/>
            <person name="Del Rio T.G."/>
            <person name="Cheng J.F."/>
            <person name="Han C."/>
            <person name="Tapia R."/>
            <person name="Goodwin L.A."/>
            <person name="Pitluck S."/>
            <person name="Liolios K."/>
            <person name="Mavromatis K."/>
            <person name="Pagani I."/>
            <person name="Ivanova N."/>
            <person name="Mikhailova N."/>
            <person name="Pati A."/>
            <person name="Chen A."/>
            <person name="Palaniappan K."/>
            <person name="Rohde M."/>
            <person name="Tindall B.J."/>
            <person name="Detter J.C."/>
            <person name="Goker M."/>
            <person name="Woyke T."/>
            <person name="Bristow J."/>
            <person name="Eisen J.A."/>
            <person name="Markowitz V."/>
            <person name="Hugenholtz P."/>
            <person name="Klenk H.P."/>
            <person name="Kyrpides N.C."/>
        </authorList>
    </citation>
    <scope>NUCLEOTIDE SEQUENCE</scope>
    <source>
        <strain evidence="4">DSM 17368 / JCM 12287 / NRRL B-23963</strain>
    </source>
</reference>
<accession>G8R204</accession>
<dbReference type="SMART" id="SM00028">
    <property type="entry name" value="TPR"/>
    <property type="match status" value="2"/>
</dbReference>
<dbReference type="Pfam" id="PF14559">
    <property type="entry name" value="TPR_19"/>
    <property type="match status" value="1"/>
</dbReference>
<gene>
    <name evidence="3" type="ordered locus">Oweho_2999</name>
</gene>
<keyword evidence="1" id="KW-0802">TPR repeat</keyword>
<dbReference type="KEGG" id="oho:Oweho_2999"/>
<dbReference type="STRING" id="926562.Oweho_2999"/>
<name>G8R204_OWEHD</name>
<dbReference type="SUPFAM" id="SSF48452">
    <property type="entry name" value="TPR-like"/>
    <property type="match status" value="1"/>
</dbReference>
<sequence>MILFGMLLLAFLYMSPVTPATSVAATDETTVVSEEETSENQGDPDAMVDEALRQLQSGEVPPMQGILKIREVAEKYPGNVKANFTLGMLSMQTGQYAKAVGRFETVIEQQPENADAWYLLTKSQLNIGDTINAKQSFEKTLTLVNEETGNEYKKELPELE</sequence>
<dbReference type="Proteomes" id="UP000005631">
    <property type="component" value="Chromosome"/>
</dbReference>
<organism evidence="3 4">
    <name type="scientific">Owenweeksia hongkongensis (strain DSM 17368 / CIP 108786 / JCM 12287 / NRRL B-23963 / UST20020801)</name>
    <dbReference type="NCBI Taxonomy" id="926562"/>
    <lineage>
        <taxon>Bacteria</taxon>
        <taxon>Pseudomonadati</taxon>
        <taxon>Bacteroidota</taxon>
        <taxon>Flavobacteriia</taxon>
        <taxon>Flavobacteriales</taxon>
        <taxon>Owenweeksiaceae</taxon>
        <taxon>Owenweeksia</taxon>
    </lineage>
</organism>